<proteinExistence type="inferred from homology"/>
<comment type="subcellular location">
    <subcellularLocation>
        <location evidence="1">Membrane</location>
    </subcellularLocation>
</comment>
<dbReference type="Proteomes" id="UP000663877">
    <property type="component" value="Unassembled WGS sequence"/>
</dbReference>
<accession>A0A814XD39</accession>
<evidence type="ECO:0000313" key="7">
    <source>
        <dbReference type="EMBL" id="CAF1048756.1"/>
    </source>
</evidence>
<protein>
    <submittedName>
        <fullName evidence="8">Uncharacterized protein</fullName>
    </submittedName>
</protein>
<dbReference type="InterPro" id="IPR051423">
    <property type="entry name" value="CD225/Dispanin"/>
</dbReference>
<dbReference type="PANTHER" id="PTHR14948">
    <property type="entry name" value="NG5"/>
    <property type="match status" value="1"/>
</dbReference>
<dbReference type="Pfam" id="PF04505">
    <property type="entry name" value="CD225"/>
    <property type="match status" value="1"/>
</dbReference>
<dbReference type="GO" id="GO:0016020">
    <property type="term" value="C:membrane"/>
    <property type="evidence" value="ECO:0007669"/>
    <property type="project" value="UniProtKB-SubCell"/>
</dbReference>
<dbReference type="EMBL" id="CAJNOM010000101">
    <property type="protein sequence ID" value="CAF1048756.1"/>
    <property type="molecule type" value="Genomic_DNA"/>
</dbReference>
<dbReference type="InterPro" id="IPR007593">
    <property type="entry name" value="CD225/Dispanin_fam"/>
</dbReference>
<dbReference type="Proteomes" id="UP000663832">
    <property type="component" value="Unassembled WGS sequence"/>
</dbReference>
<evidence type="ECO:0000256" key="5">
    <source>
        <dbReference type="ARBA" id="ARBA00023136"/>
    </source>
</evidence>
<dbReference type="AlphaFoldDB" id="A0A814XD39"/>
<evidence type="ECO:0000256" key="1">
    <source>
        <dbReference type="ARBA" id="ARBA00004370"/>
    </source>
</evidence>
<gene>
    <name evidence="8" type="ORF">BJG266_LOCUS27564</name>
    <name evidence="7" type="ORF">QVE165_LOCUS17490</name>
</gene>
<evidence type="ECO:0000313" key="8">
    <source>
        <dbReference type="EMBL" id="CAF1213362.1"/>
    </source>
</evidence>
<comment type="caution">
    <text evidence="8">The sequence shown here is derived from an EMBL/GenBank/DDBJ whole genome shotgun (WGS) entry which is preliminary data.</text>
</comment>
<sequence>MDETGNTTNNEVEAVNNVPVTQSMPPSNFSFANPVAISVQNEPPPPAYTSYGQFVPPPAGYPQAGHPQVGYPQAGYPQAGYAQAGYPKVNQAQPQRMPNSMVFAPNQGANVSDFMAWSIFNCLCCLWPLGLVAIFLSSMVMEKKKSNNVQGAKSLSTATGIVNGIATVAGIGLNIFLIIYYTQMY</sequence>
<organism evidence="8 10">
    <name type="scientific">Adineta steineri</name>
    <dbReference type="NCBI Taxonomy" id="433720"/>
    <lineage>
        <taxon>Eukaryota</taxon>
        <taxon>Metazoa</taxon>
        <taxon>Spiralia</taxon>
        <taxon>Gnathifera</taxon>
        <taxon>Rotifera</taxon>
        <taxon>Eurotatoria</taxon>
        <taxon>Bdelloidea</taxon>
        <taxon>Adinetida</taxon>
        <taxon>Adinetidae</taxon>
        <taxon>Adineta</taxon>
    </lineage>
</organism>
<evidence type="ECO:0000313" key="9">
    <source>
        <dbReference type="Proteomes" id="UP000663832"/>
    </source>
</evidence>
<reference evidence="8" key="1">
    <citation type="submission" date="2021-02" db="EMBL/GenBank/DDBJ databases">
        <authorList>
            <person name="Nowell W R."/>
        </authorList>
    </citation>
    <scope>NUCLEOTIDE SEQUENCE</scope>
</reference>
<evidence type="ECO:0000256" key="4">
    <source>
        <dbReference type="ARBA" id="ARBA00022989"/>
    </source>
</evidence>
<evidence type="ECO:0000313" key="10">
    <source>
        <dbReference type="Proteomes" id="UP000663877"/>
    </source>
</evidence>
<keyword evidence="3 6" id="KW-0812">Transmembrane</keyword>
<name>A0A814XD39_9BILA</name>
<comment type="similarity">
    <text evidence="2">Belongs to the CD225/Dispanin family.</text>
</comment>
<feature type="transmembrane region" description="Helical" evidence="6">
    <location>
        <begin position="114"/>
        <end position="136"/>
    </location>
</feature>
<evidence type="ECO:0000256" key="3">
    <source>
        <dbReference type="ARBA" id="ARBA00022692"/>
    </source>
</evidence>
<dbReference type="EMBL" id="CAJNOI010000258">
    <property type="protein sequence ID" value="CAF1213362.1"/>
    <property type="molecule type" value="Genomic_DNA"/>
</dbReference>
<keyword evidence="4 6" id="KW-1133">Transmembrane helix</keyword>
<evidence type="ECO:0000256" key="6">
    <source>
        <dbReference type="SAM" id="Phobius"/>
    </source>
</evidence>
<dbReference type="PANTHER" id="PTHR14948:SF25">
    <property type="entry name" value="DUF4190 DOMAIN-CONTAINING PROTEIN"/>
    <property type="match status" value="1"/>
</dbReference>
<dbReference type="OrthoDB" id="6083617at2759"/>
<evidence type="ECO:0000256" key="2">
    <source>
        <dbReference type="ARBA" id="ARBA00006843"/>
    </source>
</evidence>
<keyword evidence="5 6" id="KW-0472">Membrane</keyword>
<keyword evidence="9" id="KW-1185">Reference proteome</keyword>
<feature type="transmembrane region" description="Helical" evidence="6">
    <location>
        <begin position="157"/>
        <end position="181"/>
    </location>
</feature>